<evidence type="ECO:0000313" key="2">
    <source>
        <dbReference type="EMBL" id="KAK2085850.1"/>
    </source>
</evidence>
<protein>
    <recommendedName>
        <fullName evidence="4">MHC class I antigen</fullName>
    </recommendedName>
</protein>
<proteinExistence type="predicted"/>
<sequence>TGSQLIRGRCDTPLGSRPRPWAPPSRSPFPPRVSRLLLLCFTRGQLPGSAPGPGVTPLESLRPAARRGQWGDTAV</sequence>
<keyword evidence="3" id="KW-1185">Reference proteome</keyword>
<dbReference type="Proteomes" id="UP001266305">
    <property type="component" value="Unassembled WGS sequence"/>
</dbReference>
<name>A0ABQ9TM53_SAGOE</name>
<accession>A0ABQ9TM53</accession>
<evidence type="ECO:0000313" key="3">
    <source>
        <dbReference type="Proteomes" id="UP001266305"/>
    </source>
</evidence>
<feature type="non-terminal residue" evidence="2">
    <location>
        <position position="75"/>
    </location>
</feature>
<evidence type="ECO:0000256" key="1">
    <source>
        <dbReference type="SAM" id="MobiDB-lite"/>
    </source>
</evidence>
<feature type="region of interest" description="Disordered" evidence="1">
    <location>
        <begin position="47"/>
        <end position="75"/>
    </location>
</feature>
<reference evidence="2 3" key="1">
    <citation type="submission" date="2023-05" db="EMBL/GenBank/DDBJ databases">
        <title>B98-5 Cell Line De Novo Hybrid Assembly: An Optical Mapping Approach.</title>
        <authorList>
            <person name="Kananen K."/>
            <person name="Auerbach J.A."/>
            <person name="Kautto E."/>
            <person name="Blachly J.S."/>
        </authorList>
    </citation>
    <scope>NUCLEOTIDE SEQUENCE [LARGE SCALE GENOMIC DNA]</scope>
    <source>
        <strain evidence="2">B95-8</strain>
        <tissue evidence="2">Cell line</tissue>
    </source>
</reference>
<evidence type="ECO:0008006" key="4">
    <source>
        <dbReference type="Google" id="ProtNLM"/>
    </source>
</evidence>
<feature type="compositionally biased region" description="Pro residues" evidence="1">
    <location>
        <begin position="20"/>
        <end position="29"/>
    </location>
</feature>
<feature type="non-terminal residue" evidence="2">
    <location>
        <position position="1"/>
    </location>
</feature>
<gene>
    <name evidence="2" type="ORF">P7K49_035275</name>
</gene>
<comment type="caution">
    <text evidence="2">The sequence shown here is derived from an EMBL/GenBank/DDBJ whole genome shotgun (WGS) entry which is preliminary data.</text>
</comment>
<organism evidence="2 3">
    <name type="scientific">Saguinus oedipus</name>
    <name type="common">Cotton-top tamarin</name>
    <name type="synonym">Oedipomidas oedipus</name>
    <dbReference type="NCBI Taxonomy" id="9490"/>
    <lineage>
        <taxon>Eukaryota</taxon>
        <taxon>Metazoa</taxon>
        <taxon>Chordata</taxon>
        <taxon>Craniata</taxon>
        <taxon>Vertebrata</taxon>
        <taxon>Euteleostomi</taxon>
        <taxon>Mammalia</taxon>
        <taxon>Eutheria</taxon>
        <taxon>Euarchontoglires</taxon>
        <taxon>Primates</taxon>
        <taxon>Haplorrhini</taxon>
        <taxon>Platyrrhini</taxon>
        <taxon>Cebidae</taxon>
        <taxon>Callitrichinae</taxon>
        <taxon>Saguinus</taxon>
    </lineage>
</organism>
<dbReference type="EMBL" id="JASSZA010000020">
    <property type="protein sequence ID" value="KAK2085850.1"/>
    <property type="molecule type" value="Genomic_DNA"/>
</dbReference>
<feature type="region of interest" description="Disordered" evidence="1">
    <location>
        <begin position="1"/>
        <end position="29"/>
    </location>
</feature>